<name>A0A2S6GIE8_9PSEU</name>
<dbReference type="AlphaFoldDB" id="A0A2S6GIE8"/>
<evidence type="ECO:0000313" key="5">
    <source>
        <dbReference type="EMBL" id="PPK65004.1"/>
    </source>
</evidence>
<dbReference type="GO" id="GO:0000166">
    <property type="term" value="F:nucleotide binding"/>
    <property type="evidence" value="ECO:0007669"/>
    <property type="project" value="InterPro"/>
</dbReference>
<dbReference type="OrthoDB" id="256869at2"/>
<dbReference type="InterPro" id="IPR055170">
    <property type="entry name" value="GFO_IDH_MocA-like_dom"/>
</dbReference>
<keyword evidence="2" id="KW-0560">Oxidoreductase</keyword>
<evidence type="ECO:0000313" key="6">
    <source>
        <dbReference type="Proteomes" id="UP000239203"/>
    </source>
</evidence>
<evidence type="ECO:0000256" key="2">
    <source>
        <dbReference type="ARBA" id="ARBA00023002"/>
    </source>
</evidence>
<comment type="caution">
    <text evidence="5">The sequence shown here is derived from an EMBL/GenBank/DDBJ whole genome shotgun (WGS) entry which is preliminary data.</text>
</comment>
<gene>
    <name evidence="5" type="ORF">CLV40_11647</name>
</gene>
<evidence type="ECO:0000256" key="1">
    <source>
        <dbReference type="ARBA" id="ARBA00010928"/>
    </source>
</evidence>
<sequence>MRVGVLGVGRIGALHAASLAADPRVGAVAVLDPDARRAGEVVRPLGARVLLDRDDLAAWRPDAVVLATPTDTHAALILEWARAGLPVFCEKPCFTDLDTARAVVAEVGDAGSVVHVGFQRRFDPGYRRAYNAVRTGELGELRRAHLVTADPAPPPAEYVARSGGIHRDCQIHDYDVLRWVTGREVVEVYATGANRGDPHFAAVGDVDEAAVLLTLDDGTLVTAQASRYNGAGYDVRMEVAGTEGTLAVGWDERVPVRSAEPSAPPPGDAWSGFLPRFATAYQAEMTAFVTLVAEGGTSPCEVSDALRALEIAEAVTRSRRDRRPVSLPALTAPAVGA</sequence>
<accession>A0A2S6GIE8</accession>
<dbReference type="SUPFAM" id="SSF55347">
    <property type="entry name" value="Glyceraldehyde-3-phosphate dehydrogenase-like, C-terminal domain"/>
    <property type="match status" value="1"/>
</dbReference>
<comment type="similarity">
    <text evidence="1">Belongs to the Gfo/Idh/MocA family.</text>
</comment>
<proteinExistence type="inferred from homology"/>
<dbReference type="InterPro" id="IPR000683">
    <property type="entry name" value="Gfo/Idh/MocA-like_OxRdtase_N"/>
</dbReference>
<feature type="domain" description="Gfo/Idh/MocA-like oxidoreductase N-terminal" evidence="3">
    <location>
        <begin position="1"/>
        <end position="118"/>
    </location>
</feature>
<dbReference type="Proteomes" id="UP000239203">
    <property type="component" value="Unassembled WGS sequence"/>
</dbReference>
<evidence type="ECO:0000259" key="4">
    <source>
        <dbReference type="Pfam" id="PF22725"/>
    </source>
</evidence>
<reference evidence="5 6" key="1">
    <citation type="submission" date="2018-02" db="EMBL/GenBank/DDBJ databases">
        <title>Genomic Encyclopedia of Archaeal and Bacterial Type Strains, Phase II (KMG-II): from individual species to whole genera.</title>
        <authorList>
            <person name="Goeker M."/>
        </authorList>
    </citation>
    <scope>NUCLEOTIDE SEQUENCE [LARGE SCALE GENOMIC DNA]</scope>
    <source>
        <strain evidence="5 6">YU 961-1</strain>
    </source>
</reference>
<dbReference type="SUPFAM" id="SSF51735">
    <property type="entry name" value="NAD(P)-binding Rossmann-fold domains"/>
    <property type="match status" value="1"/>
</dbReference>
<evidence type="ECO:0000259" key="3">
    <source>
        <dbReference type="Pfam" id="PF01408"/>
    </source>
</evidence>
<dbReference type="RefSeq" id="WP_104481440.1">
    <property type="nucleotide sequence ID" value="NZ_CP154825.1"/>
</dbReference>
<dbReference type="EMBL" id="PTIX01000016">
    <property type="protein sequence ID" value="PPK65004.1"/>
    <property type="molecule type" value="Genomic_DNA"/>
</dbReference>
<dbReference type="InterPro" id="IPR036291">
    <property type="entry name" value="NAD(P)-bd_dom_sf"/>
</dbReference>
<dbReference type="PANTHER" id="PTHR42840">
    <property type="entry name" value="NAD(P)-BINDING ROSSMANN-FOLD SUPERFAMILY PROTEIN-RELATED"/>
    <property type="match status" value="1"/>
</dbReference>
<dbReference type="Gene3D" id="3.30.360.10">
    <property type="entry name" value="Dihydrodipicolinate Reductase, domain 2"/>
    <property type="match status" value="1"/>
</dbReference>
<organism evidence="5 6">
    <name type="scientific">Actinokineospora auranticolor</name>
    <dbReference type="NCBI Taxonomy" id="155976"/>
    <lineage>
        <taxon>Bacteria</taxon>
        <taxon>Bacillati</taxon>
        <taxon>Actinomycetota</taxon>
        <taxon>Actinomycetes</taxon>
        <taxon>Pseudonocardiales</taxon>
        <taxon>Pseudonocardiaceae</taxon>
        <taxon>Actinokineospora</taxon>
    </lineage>
</organism>
<dbReference type="GO" id="GO:0016491">
    <property type="term" value="F:oxidoreductase activity"/>
    <property type="evidence" value="ECO:0007669"/>
    <property type="project" value="UniProtKB-KW"/>
</dbReference>
<dbReference type="PANTHER" id="PTHR42840:SF3">
    <property type="entry name" value="BINDING ROSSMANN FOLD OXIDOREDUCTASE, PUTATIVE (AFU_ORTHOLOGUE AFUA_2G10240)-RELATED"/>
    <property type="match status" value="1"/>
</dbReference>
<protein>
    <submittedName>
        <fullName evidence="5">Myo-inositol 2-dehydrogenase/D-chiro-inositol 1-dehydrogenase</fullName>
    </submittedName>
</protein>
<keyword evidence="6" id="KW-1185">Reference proteome</keyword>
<dbReference type="Pfam" id="PF01408">
    <property type="entry name" value="GFO_IDH_MocA"/>
    <property type="match status" value="1"/>
</dbReference>
<dbReference type="Gene3D" id="3.40.50.720">
    <property type="entry name" value="NAD(P)-binding Rossmann-like Domain"/>
    <property type="match status" value="1"/>
</dbReference>
<feature type="domain" description="GFO/IDH/MocA-like oxidoreductase" evidence="4">
    <location>
        <begin position="126"/>
        <end position="246"/>
    </location>
</feature>
<dbReference type="Pfam" id="PF22725">
    <property type="entry name" value="GFO_IDH_MocA_C3"/>
    <property type="match status" value="1"/>
</dbReference>